<proteinExistence type="predicted"/>
<sequence>MVAGAVVASAAWAGAATAARAATETAVTVRRRARGLVIGGGSSHVTYAVPDGRCMICGADGVRGTVGLPNGRWIGACVTFMARSMREAGDMPHRRFIPY</sequence>
<feature type="chain" id="PRO_5047121865" evidence="1">
    <location>
        <begin position="22"/>
        <end position="99"/>
    </location>
</feature>
<name>A0ABP5Z8Q6_9ACTN</name>
<evidence type="ECO:0000313" key="2">
    <source>
        <dbReference type="EMBL" id="GAA2493155.1"/>
    </source>
</evidence>
<keyword evidence="3" id="KW-1185">Reference proteome</keyword>
<feature type="signal peptide" evidence="1">
    <location>
        <begin position="1"/>
        <end position="21"/>
    </location>
</feature>
<accession>A0ABP5Z8Q6</accession>
<keyword evidence="1" id="KW-0732">Signal</keyword>
<evidence type="ECO:0000256" key="1">
    <source>
        <dbReference type="SAM" id="SignalP"/>
    </source>
</evidence>
<evidence type="ECO:0000313" key="3">
    <source>
        <dbReference type="Proteomes" id="UP001501721"/>
    </source>
</evidence>
<dbReference type="Proteomes" id="UP001501721">
    <property type="component" value="Unassembled WGS sequence"/>
</dbReference>
<reference evidence="3" key="1">
    <citation type="journal article" date="2019" name="Int. J. Syst. Evol. Microbiol.">
        <title>The Global Catalogue of Microorganisms (GCM) 10K type strain sequencing project: providing services to taxonomists for standard genome sequencing and annotation.</title>
        <authorList>
            <consortium name="The Broad Institute Genomics Platform"/>
            <consortium name="The Broad Institute Genome Sequencing Center for Infectious Disease"/>
            <person name="Wu L."/>
            <person name="Ma J."/>
        </authorList>
    </citation>
    <scope>NUCLEOTIDE SEQUENCE [LARGE SCALE GENOMIC DNA]</scope>
    <source>
        <strain evidence="3">JCM 6923</strain>
    </source>
</reference>
<dbReference type="EMBL" id="BAAATL010000022">
    <property type="protein sequence ID" value="GAA2493155.1"/>
    <property type="molecule type" value="Genomic_DNA"/>
</dbReference>
<gene>
    <name evidence="2" type="ORF">GCM10010422_45190</name>
</gene>
<protein>
    <submittedName>
        <fullName evidence="2">Uncharacterized protein</fullName>
    </submittedName>
</protein>
<comment type="caution">
    <text evidence="2">The sequence shown here is derived from an EMBL/GenBank/DDBJ whole genome shotgun (WGS) entry which is preliminary data.</text>
</comment>
<organism evidence="2 3">
    <name type="scientific">Streptomyces graminearus</name>
    <dbReference type="NCBI Taxonomy" id="284030"/>
    <lineage>
        <taxon>Bacteria</taxon>
        <taxon>Bacillati</taxon>
        <taxon>Actinomycetota</taxon>
        <taxon>Actinomycetes</taxon>
        <taxon>Kitasatosporales</taxon>
        <taxon>Streptomycetaceae</taxon>
        <taxon>Streptomyces</taxon>
    </lineage>
</organism>